<dbReference type="InterPro" id="IPR000212">
    <property type="entry name" value="DNA_helicase_UvrD/REP"/>
</dbReference>
<proteinExistence type="predicted"/>
<evidence type="ECO:0000313" key="2">
    <source>
        <dbReference type="Proteomes" id="UP001479933"/>
    </source>
</evidence>
<dbReference type="Gene3D" id="3.40.50.300">
    <property type="entry name" value="P-loop containing nucleotide triphosphate hydrolases"/>
    <property type="match status" value="2"/>
</dbReference>
<dbReference type="Proteomes" id="UP001479933">
    <property type="component" value="Chromosome"/>
</dbReference>
<accession>A0ABZ2TZ18</accession>
<dbReference type="RefSeq" id="WP_307825506.1">
    <property type="nucleotide sequence ID" value="NZ_CP136137.1"/>
</dbReference>
<dbReference type="PANTHER" id="PTHR11070:SF45">
    <property type="entry name" value="DNA 3'-5' HELICASE"/>
    <property type="match status" value="1"/>
</dbReference>
<sequence>MKSSAGMVAAIDAAVGFYEQPPTETIDVETAWGEVEVTGDDWADVFSAVGGRTVHNEARDELWDALADVLTVKIQTTTGADVAAERVRAEVGADPELKAAIGRAWPLLDPTETVADLWAVPAYLRLCAPWLTAEQAALLRRPEGTAFTTADLPLLDTARRRLGDPEAARQRQRRLVEIGEQRRVRARVVDELIAGDDGEGLVTMLRSEDIDGVLVDETGMAASDADPLAGPFAHIVVDEAQDLTDAQWQMLLARCPSRSFTIVGDRAQARSGFPETWEERLQRVGVGALRRTTLTVNYRTPIEVMEVARPGILEALPGVAVPESIRATGVPVSFRAMSDQAAVLADWAEANEEGTACVIGAPQFPGDHRVASLSPSAAKGLEFDLVVLVDPAQFGADVAGAVDRYVAMTRTTSQLVVLSPDSGGPSRSIGSRRPGR</sequence>
<dbReference type="InterPro" id="IPR027417">
    <property type="entry name" value="P-loop_NTPase"/>
</dbReference>
<organism evidence="1 2">
    <name type="scientific">Gordonia hydrophobica</name>
    <dbReference type="NCBI Taxonomy" id="40516"/>
    <lineage>
        <taxon>Bacteria</taxon>
        <taxon>Bacillati</taxon>
        <taxon>Actinomycetota</taxon>
        <taxon>Actinomycetes</taxon>
        <taxon>Mycobacteriales</taxon>
        <taxon>Gordoniaceae</taxon>
        <taxon>Gordonia</taxon>
    </lineage>
</organism>
<name>A0ABZ2TZ18_9ACTN</name>
<dbReference type="PANTHER" id="PTHR11070">
    <property type="entry name" value="UVRD / RECB / PCRA DNA HELICASE FAMILY MEMBER"/>
    <property type="match status" value="1"/>
</dbReference>
<evidence type="ECO:0000313" key="1">
    <source>
        <dbReference type="EMBL" id="WYY06680.1"/>
    </source>
</evidence>
<reference evidence="1 2" key="1">
    <citation type="journal article" date="2023" name="Virus Evol.">
        <title>Computational host range prediction-The good, the bad, and the ugly.</title>
        <authorList>
            <person name="Howell A.A."/>
            <person name="Versoza C.J."/>
            <person name="Pfeifer S.P."/>
        </authorList>
    </citation>
    <scope>NUCLEOTIDE SEQUENCE [LARGE SCALE GENOMIC DNA]</scope>
    <source>
        <strain evidence="1 2">1610/1b</strain>
    </source>
</reference>
<dbReference type="EMBL" id="CP136137">
    <property type="protein sequence ID" value="WYY06680.1"/>
    <property type="molecule type" value="Genomic_DNA"/>
</dbReference>
<protein>
    <submittedName>
        <fullName evidence="1">AAA family ATPase</fullName>
    </submittedName>
</protein>
<gene>
    <name evidence="1" type="ORF">RVF87_16690</name>
</gene>
<dbReference type="SUPFAM" id="SSF52540">
    <property type="entry name" value="P-loop containing nucleoside triphosphate hydrolases"/>
    <property type="match status" value="1"/>
</dbReference>
<keyword evidence="2" id="KW-1185">Reference proteome</keyword>